<evidence type="ECO:0000256" key="3">
    <source>
        <dbReference type="ARBA" id="ARBA00022475"/>
    </source>
</evidence>
<feature type="domain" description="ABC transmembrane type-1" evidence="8">
    <location>
        <begin position="89"/>
        <end position="301"/>
    </location>
</feature>
<feature type="transmembrane region" description="Helical" evidence="7">
    <location>
        <begin position="224"/>
        <end position="242"/>
    </location>
</feature>
<dbReference type="SUPFAM" id="SSF161098">
    <property type="entry name" value="MetI-like"/>
    <property type="match status" value="1"/>
</dbReference>
<keyword evidence="5 7" id="KW-1133">Transmembrane helix</keyword>
<evidence type="ECO:0000256" key="5">
    <source>
        <dbReference type="ARBA" id="ARBA00022989"/>
    </source>
</evidence>
<dbReference type="PANTHER" id="PTHR30193:SF37">
    <property type="entry name" value="INNER MEMBRANE ABC TRANSPORTER PERMEASE PROTEIN YCJO"/>
    <property type="match status" value="1"/>
</dbReference>
<dbReference type="AlphaFoldDB" id="A0A6J4J0M7"/>
<feature type="transmembrane region" description="Helical" evidence="7">
    <location>
        <begin position="175"/>
        <end position="195"/>
    </location>
</feature>
<keyword evidence="3" id="KW-1003">Cell membrane</keyword>
<dbReference type="InterPro" id="IPR051393">
    <property type="entry name" value="ABC_transporter_permease"/>
</dbReference>
<evidence type="ECO:0000313" key="9">
    <source>
        <dbReference type="EMBL" id="CAA9267203.1"/>
    </source>
</evidence>
<evidence type="ECO:0000259" key="8">
    <source>
        <dbReference type="PROSITE" id="PS50928"/>
    </source>
</evidence>
<keyword evidence="4 7" id="KW-0812">Transmembrane</keyword>
<comment type="subcellular location">
    <subcellularLocation>
        <location evidence="1 7">Cell membrane</location>
        <topology evidence="1 7">Multi-pass membrane protein</topology>
    </subcellularLocation>
</comment>
<evidence type="ECO:0000256" key="2">
    <source>
        <dbReference type="ARBA" id="ARBA00022448"/>
    </source>
</evidence>
<evidence type="ECO:0000256" key="6">
    <source>
        <dbReference type="ARBA" id="ARBA00023136"/>
    </source>
</evidence>
<dbReference type="InterPro" id="IPR000515">
    <property type="entry name" value="MetI-like"/>
</dbReference>
<dbReference type="Gene3D" id="1.10.3720.10">
    <property type="entry name" value="MetI-like"/>
    <property type="match status" value="1"/>
</dbReference>
<reference evidence="9" key="1">
    <citation type="submission" date="2020-02" db="EMBL/GenBank/DDBJ databases">
        <authorList>
            <person name="Meier V. D."/>
        </authorList>
    </citation>
    <scope>NUCLEOTIDE SEQUENCE</scope>
    <source>
        <strain evidence="9">AVDCRST_MAG93</strain>
    </source>
</reference>
<dbReference type="CDD" id="cd06261">
    <property type="entry name" value="TM_PBP2"/>
    <property type="match status" value="1"/>
</dbReference>
<feature type="transmembrane region" description="Helical" evidence="7">
    <location>
        <begin position="126"/>
        <end position="146"/>
    </location>
</feature>
<protein>
    <recommendedName>
        <fullName evidence="8">ABC transmembrane type-1 domain-containing protein</fullName>
    </recommendedName>
</protein>
<dbReference type="PROSITE" id="PS50928">
    <property type="entry name" value="ABC_TM1"/>
    <property type="match status" value="1"/>
</dbReference>
<name>A0A6J4J0M7_9CHLR</name>
<feature type="transmembrane region" description="Helical" evidence="7">
    <location>
        <begin position="93"/>
        <end position="114"/>
    </location>
</feature>
<feature type="transmembrane region" description="Helical" evidence="7">
    <location>
        <begin position="248"/>
        <end position="268"/>
    </location>
</feature>
<gene>
    <name evidence="9" type="ORF">AVDCRST_MAG93-2469</name>
</gene>
<dbReference type="GO" id="GO:0005886">
    <property type="term" value="C:plasma membrane"/>
    <property type="evidence" value="ECO:0007669"/>
    <property type="project" value="UniProtKB-SubCell"/>
</dbReference>
<evidence type="ECO:0000256" key="7">
    <source>
        <dbReference type="RuleBase" id="RU363032"/>
    </source>
</evidence>
<feature type="transmembrane region" description="Helical" evidence="7">
    <location>
        <begin position="30"/>
        <end position="57"/>
    </location>
</feature>
<dbReference type="EMBL" id="CADCTR010000841">
    <property type="protein sequence ID" value="CAA9267203.1"/>
    <property type="molecule type" value="Genomic_DNA"/>
</dbReference>
<sequence>MAYPLSTVGPSRRTATPARRNRKVRAAVRGWLFVGPVVLGTFLFNVLPLIPTFYFSFTSWNGLGDPNWIGLRNYTRALSGDDDVFYTSLKNTLVYTTGYVPLGIAIGLVLALLVNKPLPGMPFFRALFFLPIVTSLVAVGIVWRWIYNDRFGALNWGLGEVGIDGPRWLGEPNPAMLAVIMTGVWTSMGYNMIILHAGLQSVPQDLLDAASVDGAGAWSRFRNVTLPFLSPTIFFLSILAVIGSFQVFALILIMTGGGPGSATYVYIFNLWEQAFQLRNMGYGSALAVMLFFAIAAITAFQWRMSKHWVFYQ</sequence>
<proteinExistence type="inferred from homology"/>
<comment type="similarity">
    <text evidence="7">Belongs to the binding-protein-dependent transport system permease family.</text>
</comment>
<keyword evidence="6 7" id="KW-0472">Membrane</keyword>
<evidence type="ECO:0000256" key="1">
    <source>
        <dbReference type="ARBA" id="ARBA00004651"/>
    </source>
</evidence>
<organism evidence="9">
    <name type="scientific">uncultured Chloroflexia bacterium</name>
    <dbReference type="NCBI Taxonomy" id="1672391"/>
    <lineage>
        <taxon>Bacteria</taxon>
        <taxon>Bacillati</taxon>
        <taxon>Chloroflexota</taxon>
        <taxon>Chloroflexia</taxon>
        <taxon>environmental samples</taxon>
    </lineage>
</organism>
<dbReference type="InterPro" id="IPR035906">
    <property type="entry name" value="MetI-like_sf"/>
</dbReference>
<dbReference type="PANTHER" id="PTHR30193">
    <property type="entry name" value="ABC TRANSPORTER PERMEASE PROTEIN"/>
    <property type="match status" value="1"/>
</dbReference>
<dbReference type="GO" id="GO:0055085">
    <property type="term" value="P:transmembrane transport"/>
    <property type="evidence" value="ECO:0007669"/>
    <property type="project" value="InterPro"/>
</dbReference>
<accession>A0A6J4J0M7</accession>
<feature type="transmembrane region" description="Helical" evidence="7">
    <location>
        <begin position="280"/>
        <end position="302"/>
    </location>
</feature>
<dbReference type="Pfam" id="PF00528">
    <property type="entry name" value="BPD_transp_1"/>
    <property type="match status" value="1"/>
</dbReference>
<evidence type="ECO:0000256" key="4">
    <source>
        <dbReference type="ARBA" id="ARBA00022692"/>
    </source>
</evidence>
<keyword evidence="2 7" id="KW-0813">Transport</keyword>